<dbReference type="Pfam" id="PF02872">
    <property type="entry name" value="5_nucleotid_C"/>
    <property type="match status" value="1"/>
</dbReference>
<dbReference type="PRINTS" id="PR01607">
    <property type="entry name" value="APYRASEFAMLY"/>
</dbReference>
<dbReference type="Gene3D" id="3.90.780.10">
    <property type="entry name" value="5'-Nucleotidase, C-terminal domain"/>
    <property type="match status" value="1"/>
</dbReference>
<evidence type="ECO:0000313" key="3">
    <source>
        <dbReference type="Proteomes" id="UP000184050"/>
    </source>
</evidence>
<proteinExistence type="predicted"/>
<dbReference type="GO" id="GO:0009166">
    <property type="term" value="P:nucleotide catabolic process"/>
    <property type="evidence" value="ECO:0007669"/>
    <property type="project" value="InterPro"/>
</dbReference>
<dbReference type="InterPro" id="IPR006179">
    <property type="entry name" value="5_nucleotidase/apyrase"/>
</dbReference>
<dbReference type="PROSITE" id="PS51257">
    <property type="entry name" value="PROKAR_LIPOPROTEIN"/>
    <property type="match status" value="1"/>
</dbReference>
<name>A0A1M6FND2_9BACT</name>
<evidence type="ECO:0000313" key="2">
    <source>
        <dbReference type="EMBL" id="SHI99184.1"/>
    </source>
</evidence>
<dbReference type="GO" id="GO:0016787">
    <property type="term" value="F:hydrolase activity"/>
    <property type="evidence" value="ECO:0007669"/>
    <property type="project" value="InterPro"/>
</dbReference>
<sequence>MQRSFTYTLLITWLIAFGACKTHYIQTDANGGNVVVSDSIIQPDSQLVQIYLPYKKLLEKDMSRVLAVNKKEMSKGKPESELTNFLADLLLEEGQKVLKQSGKDFMADISYFNYGGIRTYLPEGEITVGKIYELMPFENELVFLKLNGNQIREFLNTVASKGGESVGGVRFSISEGKAKNITIGKKQIENEKYYWVATNNYVAEGGDDLDVFTQKDDYFKPGKLIRDIIISHLESISEKGKIITAQTDGRISYE</sequence>
<dbReference type="GO" id="GO:0030288">
    <property type="term" value="C:outer membrane-bounded periplasmic space"/>
    <property type="evidence" value="ECO:0007669"/>
    <property type="project" value="TreeGrafter"/>
</dbReference>
<dbReference type="InterPro" id="IPR008334">
    <property type="entry name" value="5'-Nucleotdase_C"/>
</dbReference>
<protein>
    <submittedName>
        <fullName evidence="2">5'-nucleotidase, C-terminal domain</fullName>
    </submittedName>
</protein>
<dbReference type="Proteomes" id="UP000184050">
    <property type="component" value="Unassembled WGS sequence"/>
</dbReference>
<dbReference type="OrthoDB" id="4762412at2"/>
<reference evidence="2 3" key="1">
    <citation type="submission" date="2016-11" db="EMBL/GenBank/DDBJ databases">
        <authorList>
            <person name="Jaros S."/>
            <person name="Januszkiewicz K."/>
            <person name="Wedrychowicz H."/>
        </authorList>
    </citation>
    <scope>NUCLEOTIDE SEQUENCE [LARGE SCALE GENOMIC DNA]</scope>
    <source>
        <strain evidence="2 3">DSM 27063</strain>
    </source>
</reference>
<dbReference type="SUPFAM" id="SSF55816">
    <property type="entry name" value="5'-nucleotidase (syn. UDP-sugar hydrolase), C-terminal domain"/>
    <property type="match status" value="1"/>
</dbReference>
<dbReference type="AlphaFoldDB" id="A0A1M6FND2"/>
<dbReference type="PANTHER" id="PTHR11575:SF24">
    <property type="entry name" value="5'-NUCLEOTIDASE"/>
    <property type="match status" value="1"/>
</dbReference>
<organism evidence="2 3">
    <name type="scientific">Tangfeifania diversioriginum</name>
    <dbReference type="NCBI Taxonomy" id="1168035"/>
    <lineage>
        <taxon>Bacteria</taxon>
        <taxon>Pseudomonadati</taxon>
        <taxon>Bacteroidota</taxon>
        <taxon>Bacteroidia</taxon>
        <taxon>Marinilabiliales</taxon>
        <taxon>Prolixibacteraceae</taxon>
        <taxon>Tangfeifania</taxon>
    </lineage>
</organism>
<gene>
    <name evidence="2" type="ORF">SAMN05444280_10922</name>
</gene>
<evidence type="ECO:0000259" key="1">
    <source>
        <dbReference type="Pfam" id="PF02872"/>
    </source>
</evidence>
<dbReference type="STRING" id="1168035.SAMN05444280_10922"/>
<dbReference type="EMBL" id="FQZE01000009">
    <property type="protein sequence ID" value="SHI99184.1"/>
    <property type="molecule type" value="Genomic_DNA"/>
</dbReference>
<dbReference type="InterPro" id="IPR036907">
    <property type="entry name" value="5'-Nucleotdase_C_sf"/>
</dbReference>
<feature type="domain" description="5'-Nucleotidase C-terminal" evidence="1">
    <location>
        <begin position="75"/>
        <end position="213"/>
    </location>
</feature>
<keyword evidence="3" id="KW-1185">Reference proteome</keyword>
<dbReference type="PANTHER" id="PTHR11575">
    <property type="entry name" value="5'-NUCLEOTIDASE-RELATED"/>
    <property type="match status" value="1"/>
</dbReference>
<accession>A0A1M6FND2</accession>